<sequence>MTTPRRGQKLPPITVRQDDHQTLNRLADGYADSMPEVSEYLIRELDRARVVKATALPADVVAMGSSVRFRDDVTRQERTVTLVYPGEQDIEQGRVSVMTPIGAALIGVARGHSIAWETRRGESRALTVLEVEPAAVAG</sequence>
<reference evidence="3 4" key="1">
    <citation type="submission" date="2018-11" db="EMBL/GenBank/DDBJ databases">
        <title>Genomic Encyclopedia of Type Strains, Phase IV (KMG-IV): sequencing the most valuable type-strain genomes for metagenomic binning, comparative biology and taxonomic classification.</title>
        <authorList>
            <person name="Goeker M."/>
        </authorList>
    </citation>
    <scope>NUCLEOTIDE SEQUENCE [LARGE SCALE GENOMIC DNA]</scope>
    <source>
        <strain evidence="3 4">DSM 5900</strain>
    </source>
</reference>
<dbReference type="InterPro" id="IPR029462">
    <property type="entry name" value="Rnk_N"/>
</dbReference>
<dbReference type="GO" id="GO:0003677">
    <property type="term" value="F:DNA binding"/>
    <property type="evidence" value="ECO:0007669"/>
    <property type="project" value="InterPro"/>
</dbReference>
<dbReference type="Proteomes" id="UP000278222">
    <property type="component" value="Unassembled WGS sequence"/>
</dbReference>
<dbReference type="NCBIfam" id="NF004396">
    <property type="entry name" value="PRK05753.1"/>
    <property type="match status" value="1"/>
</dbReference>
<dbReference type="Pfam" id="PF14760">
    <property type="entry name" value="Rnk_N"/>
    <property type="match status" value="1"/>
</dbReference>
<feature type="domain" description="Regulator of nucleoside diphosphate kinase N-terminal" evidence="2">
    <location>
        <begin position="11"/>
        <end position="51"/>
    </location>
</feature>
<dbReference type="GO" id="GO:0032784">
    <property type="term" value="P:regulation of DNA-templated transcription elongation"/>
    <property type="evidence" value="ECO:0007669"/>
    <property type="project" value="InterPro"/>
</dbReference>
<dbReference type="InterPro" id="IPR023459">
    <property type="entry name" value="Tscrpt_elong_fac_GreA/B_fam"/>
</dbReference>
<dbReference type="PANTHER" id="PTHR30437:SF5">
    <property type="entry name" value="REGULATOR OF NUCLEOSIDE DIPHOSPHATE KINASE"/>
    <property type="match status" value="1"/>
</dbReference>
<dbReference type="PANTHER" id="PTHR30437">
    <property type="entry name" value="TRANSCRIPTION ELONGATION FACTOR GREA"/>
    <property type="match status" value="1"/>
</dbReference>
<keyword evidence="4" id="KW-1185">Reference proteome</keyword>
<organism evidence="3 4">
    <name type="scientific">Stella humosa</name>
    <dbReference type="NCBI Taxonomy" id="94"/>
    <lineage>
        <taxon>Bacteria</taxon>
        <taxon>Pseudomonadati</taxon>
        <taxon>Pseudomonadota</taxon>
        <taxon>Alphaproteobacteria</taxon>
        <taxon>Rhodospirillales</taxon>
        <taxon>Stellaceae</taxon>
        <taxon>Stella</taxon>
    </lineage>
</organism>
<dbReference type="OrthoDB" id="192847at2"/>
<dbReference type="GO" id="GO:0070063">
    <property type="term" value="F:RNA polymerase binding"/>
    <property type="evidence" value="ECO:0007669"/>
    <property type="project" value="InterPro"/>
</dbReference>
<protein>
    <submittedName>
        <fullName evidence="3">Regulator of nucleoside diphosphate kinase</fullName>
    </submittedName>
</protein>
<evidence type="ECO:0000313" key="4">
    <source>
        <dbReference type="Proteomes" id="UP000278222"/>
    </source>
</evidence>
<name>A0A3N1KRG4_9PROT</name>
<evidence type="ECO:0000259" key="2">
    <source>
        <dbReference type="Pfam" id="PF14760"/>
    </source>
</evidence>
<accession>A0A3N1KRG4</accession>
<dbReference type="RefSeq" id="WP_123694227.1">
    <property type="nucleotide sequence ID" value="NZ_AP019700.1"/>
</dbReference>
<dbReference type="GO" id="GO:0016301">
    <property type="term" value="F:kinase activity"/>
    <property type="evidence" value="ECO:0007669"/>
    <property type="project" value="UniProtKB-KW"/>
</dbReference>
<dbReference type="GO" id="GO:0006354">
    <property type="term" value="P:DNA-templated transcription elongation"/>
    <property type="evidence" value="ECO:0007669"/>
    <property type="project" value="TreeGrafter"/>
</dbReference>
<dbReference type="InterPro" id="IPR036953">
    <property type="entry name" value="GreA/GreB_C_sf"/>
</dbReference>
<keyword evidence="3" id="KW-0418">Kinase</keyword>
<gene>
    <name evidence="3" type="ORF">EDC65_4722</name>
</gene>
<dbReference type="Pfam" id="PF01272">
    <property type="entry name" value="GreA_GreB"/>
    <property type="match status" value="1"/>
</dbReference>
<evidence type="ECO:0000313" key="3">
    <source>
        <dbReference type="EMBL" id="ROP83191.1"/>
    </source>
</evidence>
<comment type="caution">
    <text evidence="3">The sequence shown here is derived from an EMBL/GenBank/DDBJ whole genome shotgun (WGS) entry which is preliminary data.</text>
</comment>
<evidence type="ECO:0000259" key="1">
    <source>
        <dbReference type="Pfam" id="PF01272"/>
    </source>
</evidence>
<keyword evidence="3" id="KW-0808">Transferase</keyword>
<feature type="domain" description="Transcription elongation factor GreA/GreB C-terminal" evidence="1">
    <location>
        <begin position="57"/>
        <end position="132"/>
    </location>
</feature>
<dbReference type="InterPro" id="IPR001437">
    <property type="entry name" value="Tscrpt_elong_fac_GreA/B_C"/>
</dbReference>
<dbReference type="Gene3D" id="1.10.286.20">
    <property type="match status" value="1"/>
</dbReference>
<dbReference type="SUPFAM" id="SSF54534">
    <property type="entry name" value="FKBP-like"/>
    <property type="match status" value="1"/>
</dbReference>
<proteinExistence type="predicted"/>
<dbReference type="AlphaFoldDB" id="A0A3N1KRG4"/>
<dbReference type="Gene3D" id="3.10.50.30">
    <property type="entry name" value="Transcription elongation factor, GreA/GreB, C-terminal domain"/>
    <property type="match status" value="1"/>
</dbReference>
<dbReference type="EMBL" id="RJKX01000017">
    <property type="protein sequence ID" value="ROP83191.1"/>
    <property type="molecule type" value="Genomic_DNA"/>
</dbReference>